<reference evidence="2" key="1">
    <citation type="submission" date="2016-12" db="EMBL/GenBank/DDBJ databases">
        <authorList>
            <person name="Gaudriault S."/>
        </authorList>
    </citation>
    <scope>NUCLEOTIDE SEQUENCE [LARGE SCALE GENOMIC DNA]</scope>
    <source>
        <strain evidence="2">HGB1681 (deposited as PTA-6826 in the American Type Culture Collection)</strain>
    </source>
</reference>
<gene>
    <name evidence="1" type="ORF">XIS1_1310006</name>
</gene>
<dbReference type="EMBL" id="FTLG01000037">
    <property type="protein sequence ID" value="SIP71993.1"/>
    <property type="molecule type" value="Genomic_DNA"/>
</dbReference>
<protein>
    <submittedName>
        <fullName evidence="1">Uncharacterized protein</fullName>
    </submittedName>
</protein>
<dbReference type="AlphaFoldDB" id="A0A1N6MT48"/>
<proteinExistence type="predicted"/>
<sequence>MESPARMVKMEYQIVIAKTEEKVEMGNIPGKLVVMVGMALMEETAAMVGMEPMVITPNPKKLQKQPLIL</sequence>
<dbReference type="Proteomes" id="UP000196435">
    <property type="component" value="Unassembled WGS sequence"/>
</dbReference>
<accession>A0A1N6MT48</accession>
<evidence type="ECO:0000313" key="2">
    <source>
        <dbReference type="Proteomes" id="UP000196435"/>
    </source>
</evidence>
<organism evidence="1 2">
    <name type="scientific">Xenorhabdus innexi</name>
    <dbReference type="NCBI Taxonomy" id="290109"/>
    <lineage>
        <taxon>Bacteria</taxon>
        <taxon>Pseudomonadati</taxon>
        <taxon>Pseudomonadota</taxon>
        <taxon>Gammaproteobacteria</taxon>
        <taxon>Enterobacterales</taxon>
        <taxon>Morganellaceae</taxon>
        <taxon>Xenorhabdus</taxon>
    </lineage>
</organism>
<evidence type="ECO:0000313" key="1">
    <source>
        <dbReference type="EMBL" id="SIP71993.1"/>
    </source>
</evidence>
<name>A0A1N6MT48_9GAMM</name>